<feature type="compositionally biased region" description="Acidic residues" evidence="1">
    <location>
        <begin position="232"/>
        <end position="242"/>
    </location>
</feature>
<protein>
    <submittedName>
        <fullName evidence="2">Uncharacterized protein</fullName>
    </submittedName>
</protein>
<dbReference type="EMBL" id="BFAD01000011">
    <property type="protein sequence ID" value="GBE87690.1"/>
    <property type="molecule type" value="Genomic_DNA"/>
</dbReference>
<keyword evidence="3" id="KW-1185">Reference proteome</keyword>
<sequence>MLFYYLFEYIDDVFSSASPTKKSRVLQKDEVDGEQCTPTKSKPIPIAKVSKGQLVLRLSDLDGDTAESTPLLRLSKATLADKVDDEETDDDAMLVSPKLIANMSPNELHALMAMIDASLQTSKTKVNQYMVKKPIKVQSSDEELEGDISPMEIDSTKNDENDSNGMDNSDTLEDNEAEEDDEHMYDKKARKVEVKGKGKMTLKALDDQEDEDGNFKVRKGGAKGQRAFKEEDKDEDDVEDGDENQKGKVKAHSRSLRAPW</sequence>
<dbReference type="InParanoid" id="A0A401GZV8"/>
<accession>A0A401GZV8</accession>
<feature type="compositionally biased region" description="Basic residues" evidence="1">
    <location>
        <begin position="247"/>
        <end position="260"/>
    </location>
</feature>
<reference evidence="2 3" key="1">
    <citation type="journal article" date="2018" name="Sci. Rep.">
        <title>Genome sequence of the cauliflower mushroom Sparassis crispa (Hanabiratake) and its association with beneficial usage.</title>
        <authorList>
            <person name="Kiyama R."/>
            <person name="Furutani Y."/>
            <person name="Kawaguchi K."/>
            <person name="Nakanishi T."/>
        </authorList>
    </citation>
    <scope>NUCLEOTIDE SEQUENCE [LARGE SCALE GENOMIC DNA]</scope>
</reference>
<evidence type="ECO:0000313" key="2">
    <source>
        <dbReference type="EMBL" id="GBE87690.1"/>
    </source>
</evidence>
<comment type="caution">
    <text evidence="2">The sequence shown here is derived from an EMBL/GenBank/DDBJ whole genome shotgun (WGS) entry which is preliminary data.</text>
</comment>
<dbReference type="RefSeq" id="XP_027618603.1">
    <property type="nucleotide sequence ID" value="XM_027762802.1"/>
</dbReference>
<feature type="compositionally biased region" description="Acidic residues" evidence="1">
    <location>
        <begin position="170"/>
        <end position="183"/>
    </location>
</feature>
<feature type="region of interest" description="Disordered" evidence="1">
    <location>
        <begin position="137"/>
        <end position="260"/>
    </location>
</feature>
<dbReference type="Proteomes" id="UP000287166">
    <property type="component" value="Unassembled WGS sequence"/>
</dbReference>
<evidence type="ECO:0000313" key="3">
    <source>
        <dbReference type="Proteomes" id="UP000287166"/>
    </source>
</evidence>
<dbReference type="GeneID" id="38784607"/>
<evidence type="ECO:0000256" key="1">
    <source>
        <dbReference type="SAM" id="MobiDB-lite"/>
    </source>
</evidence>
<feature type="compositionally biased region" description="Basic and acidic residues" evidence="1">
    <location>
        <begin position="184"/>
        <end position="196"/>
    </location>
</feature>
<proteinExistence type="predicted"/>
<gene>
    <name evidence="2" type="ORF">SCP_1103670</name>
</gene>
<dbReference type="AlphaFoldDB" id="A0A401GZV8"/>
<organism evidence="2 3">
    <name type="scientific">Sparassis crispa</name>
    <dbReference type="NCBI Taxonomy" id="139825"/>
    <lineage>
        <taxon>Eukaryota</taxon>
        <taxon>Fungi</taxon>
        <taxon>Dikarya</taxon>
        <taxon>Basidiomycota</taxon>
        <taxon>Agaricomycotina</taxon>
        <taxon>Agaricomycetes</taxon>
        <taxon>Polyporales</taxon>
        <taxon>Sparassidaceae</taxon>
        <taxon>Sparassis</taxon>
    </lineage>
</organism>
<name>A0A401GZV8_9APHY</name>